<sequence>MTKDDEYAQLSARYAKNLELSMKQTLDDACNRIEGYKELTPLQQAFVRQMAVANVGAHLGGFNKKEKNT</sequence>
<accession>A0A6J5KRR5</accession>
<protein>
    <submittedName>
        <fullName evidence="1">Uncharacterized protein</fullName>
    </submittedName>
</protein>
<gene>
    <name evidence="1" type="ORF">UFOVP48_36</name>
</gene>
<proteinExistence type="predicted"/>
<dbReference type="EMBL" id="LR796172">
    <property type="protein sequence ID" value="CAB4123577.1"/>
    <property type="molecule type" value="Genomic_DNA"/>
</dbReference>
<organism evidence="1">
    <name type="scientific">uncultured Caudovirales phage</name>
    <dbReference type="NCBI Taxonomy" id="2100421"/>
    <lineage>
        <taxon>Viruses</taxon>
        <taxon>Duplodnaviria</taxon>
        <taxon>Heunggongvirae</taxon>
        <taxon>Uroviricota</taxon>
        <taxon>Caudoviricetes</taxon>
        <taxon>Peduoviridae</taxon>
        <taxon>Maltschvirus</taxon>
        <taxon>Maltschvirus maltsch</taxon>
    </lineage>
</organism>
<reference evidence="1" key="1">
    <citation type="submission" date="2020-04" db="EMBL/GenBank/DDBJ databases">
        <authorList>
            <person name="Chiriac C."/>
            <person name="Salcher M."/>
            <person name="Ghai R."/>
            <person name="Kavagutti S V."/>
        </authorList>
    </citation>
    <scope>NUCLEOTIDE SEQUENCE</scope>
</reference>
<name>A0A6J5KRR5_9CAUD</name>
<evidence type="ECO:0000313" key="1">
    <source>
        <dbReference type="EMBL" id="CAB4123577.1"/>
    </source>
</evidence>